<reference evidence="2" key="1">
    <citation type="journal article" date="2022" name="Mol. Ecol. Resour.">
        <title>The genomes of chicory, endive, great burdock and yacon provide insights into Asteraceae palaeo-polyploidization history and plant inulin production.</title>
        <authorList>
            <person name="Fan W."/>
            <person name="Wang S."/>
            <person name="Wang H."/>
            <person name="Wang A."/>
            <person name="Jiang F."/>
            <person name="Liu H."/>
            <person name="Zhao H."/>
            <person name="Xu D."/>
            <person name="Zhang Y."/>
        </authorList>
    </citation>
    <scope>NUCLEOTIDE SEQUENCE [LARGE SCALE GENOMIC DNA]</scope>
    <source>
        <strain evidence="2">cv. Yunnan</strain>
    </source>
</reference>
<dbReference type="EMBL" id="CM042035">
    <property type="protein sequence ID" value="KAI3754426.1"/>
    <property type="molecule type" value="Genomic_DNA"/>
</dbReference>
<sequence>MNPSNGGGNLPFPPPIPPFPPDPLPKSTNLAPSPLKSVVGDQCFSSSPCADGQANSASPKSLAQIGRRGYLEKEGDLNLEPLATPSQAAAPPAISSLDGAPPTGNSPDIGGNFTAQTAYSAAGGPGKATSQSFDVCNPNRVSPYNKAAGGGAIRRLRNRAHRREISQNRSNPTPNGLGTKQSGGAPLAKQQVSQVEVNKDPKKIPIASQKVNSGFYYSRAIQGGKGSPRQQPSPTPLEAKSKVNCVPTRPTARPVLDVGHKKNSNNSGFDSANRFSVLDIPSSIKFNKLIEVQDDLYPPDHALVDGMELDVNLLNSNGIGDGKSNGIFGISDTQKQVILNCMRDFKFVQAEAVEEWSQGEWDFFADKCMEMGLDPENSILYPEEDTEIEDVEDLDGFESVHAVSQLKKLGSYVDPVLTNSPNRK</sequence>
<comment type="caution">
    <text evidence="1">The sequence shown here is derived from an EMBL/GenBank/DDBJ whole genome shotgun (WGS) entry which is preliminary data.</text>
</comment>
<reference evidence="1 2" key="2">
    <citation type="journal article" date="2022" name="Mol. Ecol. Resour.">
        <title>The genomes of chicory, endive, great burdock and yacon provide insights into Asteraceae paleo-polyploidization history and plant inulin production.</title>
        <authorList>
            <person name="Fan W."/>
            <person name="Wang S."/>
            <person name="Wang H."/>
            <person name="Wang A."/>
            <person name="Jiang F."/>
            <person name="Liu H."/>
            <person name="Zhao H."/>
            <person name="Xu D."/>
            <person name="Zhang Y."/>
        </authorList>
    </citation>
    <scope>NUCLEOTIDE SEQUENCE [LARGE SCALE GENOMIC DNA]</scope>
    <source>
        <strain evidence="2">cv. Yunnan</strain>
        <tissue evidence="1">Leaves</tissue>
    </source>
</reference>
<evidence type="ECO:0000313" key="1">
    <source>
        <dbReference type="EMBL" id="KAI3754426.1"/>
    </source>
</evidence>
<accession>A0ACB9E6L6</accession>
<organism evidence="1 2">
    <name type="scientific">Smallanthus sonchifolius</name>
    <dbReference type="NCBI Taxonomy" id="185202"/>
    <lineage>
        <taxon>Eukaryota</taxon>
        <taxon>Viridiplantae</taxon>
        <taxon>Streptophyta</taxon>
        <taxon>Embryophyta</taxon>
        <taxon>Tracheophyta</taxon>
        <taxon>Spermatophyta</taxon>
        <taxon>Magnoliopsida</taxon>
        <taxon>eudicotyledons</taxon>
        <taxon>Gunneridae</taxon>
        <taxon>Pentapetalae</taxon>
        <taxon>asterids</taxon>
        <taxon>campanulids</taxon>
        <taxon>Asterales</taxon>
        <taxon>Asteraceae</taxon>
        <taxon>Asteroideae</taxon>
        <taxon>Heliantheae alliance</taxon>
        <taxon>Millerieae</taxon>
        <taxon>Smallanthus</taxon>
    </lineage>
</organism>
<keyword evidence="2" id="KW-1185">Reference proteome</keyword>
<proteinExistence type="predicted"/>
<evidence type="ECO:0000313" key="2">
    <source>
        <dbReference type="Proteomes" id="UP001056120"/>
    </source>
</evidence>
<dbReference type="Proteomes" id="UP001056120">
    <property type="component" value="Linkage Group LG18"/>
</dbReference>
<protein>
    <submittedName>
        <fullName evidence="1">Uncharacterized protein</fullName>
    </submittedName>
</protein>
<name>A0ACB9E6L6_9ASTR</name>
<gene>
    <name evidence="1" type="ORF">L1987_54209</name>
</gene>